<dbReference type="EMBL" id="CAXDID020000156">
    <property type="protein sequence ID" value="CAL6043257.1"/>
    <property type="molecule type" value="Genomic_DNA"/>
</dbReference>
<dbReference type="EMBL" id="CATOUU010000594">
    <property type="protein sequence ID" value="CAI9935136.1"/>
    <property type="molecule type" value="Genomic_DNA"/>
</dbReference>
<evidence type="ECO:0000313" key="3">
    <source>
        <dbReference type="Proteomes" id="UP001642409"/>
    </source>
</evidence>
<dbReference type="SUPFAM" id="SSF55729">
    <property type="entry name" value="Acyl-CoA N-acyltransferases (Nat)"/>
    <property type="match status" value="1"/>
</dbReference>
<reference evidence="2 3" key="2">
    <citation type="submission" date="2024-07" db="EMBL/GenBank/DDBJ databases">
        <authorList>
            <person name="Akdeniz Z."/>
        </authorList>
    </citation>
    <scope>NUCLEOTIDE SEQUENCE [LARGE SCALE GENOMIC DNA]</scope>
</reference>
<evidence type="ECO:0000313" key="1">
    <source>
        <dbReference type="EMBL" id="CAI9935136.1"/>
    </source>
</evidence>
<dbReference type="Proteomes" id="UP001642409">
    <property type="component" value="Unassembled WGS sequence"/>
</dbReference>
<comment type="caution">
    <text evidence="1">The sequence shown here is derived from an EMBL/GenBank/DDBJ whole genome shotgun (WGS) entry which is preliminary data.</text>
</comment>
<reference evidence="1" key="1">
    <citation type="submission" date="2023-06" db="EMBL/GenBank/DDBJ databases">
        <authorList>
            <person name="Kurt Z."/>
        </authorList>
    </citation>
    <scope>NUCLEOTIDE SEQUENCE</scope>
</reference>
<dbReference type="Gene3D" id="3.40.630.30">
    <property type="match status" value="1"/>
</dbReference>
<sequence length="392" mass="44119">MLHVTPMKLFNKAYLDVQQTLTKNLCVSYTQLEGFKMMHRSTHICSGKDVTAFSSFVPSYLIKYCITKETKKYAESLNKQISYPLIANSCNSYQASIIITFLASQPDNLKKILYYAATQAIFKQLPLVIPKSVTILDLQQYLNNVLLIQNSYYVIFPQHLDQLILSEPTKAGPILSKSGVLLHPVIADTPSEMQICSLIIRESFINDPPSCVYQPDVAKRKSFIQDLSYAVAIDTLDRGTNFLMCEYNQKYISIQPAGVCALTSPPGSTDRFFGKDLSVAAVMLKHLGTNMFKINNPLVECHEKYCGQVDNHAYVAMFGSTIQNKGLGDAALQILEDIAEQVNADLYLENSNSNNLNFYKKRGLIVLEEMNFTHDDRSAKCYAMRKDGKKDE</sequence>
<organism evidence="1">
    <name type="scientific">Hexamita inflata</name>
    <dbReference type="NCBI Taxonomy" id="28002"/>
    <lineage>
        <taxon>Eukaryota</taxon>
        <taxon>Metamonada</taxon>
        <taxon>Diplomonadida</taxon>
        <taxon>Hexamitidae</taxon>
        <taxon>Hexamitinae</taxon>
        <taxon>Hexamita</taxon>
    </lineage>
</organism>
<accession>A0AA86PC94</accession>
<proteinExistence type="predicted"/>
<gene>
    <name evidence="1" type="ORF">HINF_LOCUS22781</name>
    <name evidence="2" type="ORF">HINF_LOCUS39987</name>
</gene>
<name>A0AA86PC94_9EUKA</name>
<dbReference type="InterPro" id="IPR016181">
    <property type="entry name" value="Acyl_CoA_acyltransferase"/>
</dbReference>
<keyword evidence="3" id="KW-1185">Reference proteome</keyword>
<protein>
    <submittedName>
        <fullName evidence="1">Uncharacterized protein</fullName>
    </submittedName>
</protein>
<evidence type="ECO:0000313" key="2">
    <source>
        <dbReference type="EMBL" id="CAL6043257.1"/>
    </source>
</evidence>
<dbReference type="AlphaFoldDB" id="A0AA86PC94"/>